<proteinExistence type="evidence at transcript level"/>
<name>I7G8G4_MACFA</name>
<dbReference type="AlphaFoldDB" id="I7G8G4"/>
<reference evidence="1" key="1">
    <citation type="journal article" date="2007" name="PLoS Biol.">
        <title>Rate of evolution in brain-expressed genes in humans and other primates.</title>
        <authorList>
            <person name="Wang H.-Y."/>
            <person name="Chien H.-C."/>
            <person name="Osada N."/>
            <person name="Hashimoto K."/>
            <person name="Sugano S."/>
            <person name="Gojobori T."/>
            <person name="Chou C.-K."/>
            <person name="Tsai S.-F."/>
            <person name="Wu C.-I."/>
            <person name="Shen C.-K.J."/>
        </authorList>
    </citation>
    <scope>NUCLEOTIDE SEQUENCE</scope>
</reference>
<evidence type="ECO:0000313" key="1">
    <source>
        <dbReference type="EMBL" id="BAE91029.1"/>
    </source>
</evidence>
<sequence>MFFSISLIQREMCIAEKYQRIIAVFFLCKCCSKSTARNTQHS</sequence>
<organism evidence="1">
    <name type="scientific">Macaca fascicularis</name>
    <name type="common">Crab-eating macaque</name>
    <name type="synonym">Cynomolgus monkey</name>
    <dbReference type="NCBI Taxonomy" id="9541"/>
    <lineage>
        <taxon>Eukaryota</taxon>
        <taxon>Metazoa</taxon>
        <taxon>Chordata</taxon>
        <taxon>Craniata</taxon>
        <taxon>Vertebrata</taxon>
        <taxon>Euteleostomi</taxon>
        <taxon>Mammalia</taxon>
        <taxon>Eutheria</taxon>
        <taxon>Euarchontoglires</taxon>
        <taxon>Primates</taxon>
        <taxon>Haplorrhini</taxon>
        <taxon>Catarrhini</taxon>
        <taxon>Cercopithecidae</taxon>
        <taxon>Cercopithecinae</taxon>
        <taxon>Macaca</taxon>
    </lineage>
</organism>
<dbReference type="EMBL" id="AB173967">
    <property type="protein sequence ID" value="BAE91029.1"/>
    <property type="molecule type" value="mRNA"/>
</dbReference>
<protein>
    <submittedName>
        <fullName evidence="1">Macaca fascicularis brain cDNA, clone: QmoA-11406</fullName>
    </submittedName>
</protein>
<accession>I7G8G4</accession>